<protein>
    <submittedName>
        <fullName evidence="1">Type I secretion target ggxgxdxxx repeat (2 copies) domain-containing protein</fullName>
    </submittedName>
</protein>
<dbReference type="Proteomes" id="UP000013526">
    <property type="component" value="Unassembled WGS sequence"/>
</dbReference>
<name>R1EZK7_9GAMM</name>
<comment type="caution">
    <text evidence="1">The sequence shown here is derived from an EMBL/GenBank/DDBJ whole genome shotgun (WGS) entry which is preliminary data.</text>
</comment>
<evidence type="ECO:0000313" key="2">
    <source>
        <dbReference type="Proteomes" id="UP000013526"/>
    </source>
</evidence>
<dbReference type="AlphaFoldDB" id="R1EZK7"/>
<reference evidence="1 2" key="1">
    <citation type="journal article" date="2013" name="Genome Announc.">
        <title>Draft Genome Sequence of Aeromonas molluscorum Strain 848TT, Isolated from Bivalve Molluscs.</title>
        <authorList>
            <person name="Spataro N."/>
            <person name="Farfan M."/>
            <person name="Albarral V."/>
            <person name="Sanglas A."/>
            <person name="Loren J.G."/>
            <person name="Fuste M.C."/>
            <person name="Bosch E."/>
        </authorList>
    </citation>
    <scope>NUCLEOTIDE SEQUENCE [LARGE SCALE GENOMIC DNA]</scope>
    <source>
        <strain evidence="1 2">848</strain>
    </source>
</reference>
<keyword evidence="2" id="KW-1185">Reference proteome</keyword>
<dbReference type="EMBL" id="AQGQ01000290">
    <property type="protein sequence ID" value="EOD53223.1"/>
    <property type="molecule type" value="Genomic_DNA"/>
</dbReference>
<evidence type="ECO:0000313" key="1">
    <source>
        <dbReference type="EMBL" id="EOD53223.1"/>
    </source>
</evidence>
<proteinExistence type="predicted"/>
<feature type="non-terminal residue" evidence="1">
    <location>
        <position position="450"/>
    </location>
</feature>
<gene>
    <name evidence="1" type="ORF">G113_20831</name>
</gene>
<accession>R1EZK7</accession>
<sequence length="450" mass="46409">MISAVTGTSLTEANQGDAAVVGNMSFTVNHGADALAPDSLRFDINAIQQSLDGKYSSHGSPVTFTLDANGDLMGTSADGREVLRAELDLVDNNGNWSVTAKVTLSGELDHQGSESLDLPLAITLTDKDGDRVSTQLPLTIKDGNAPGFVAGSGVSLDEGNLDGSSPLTGTGHFTVDAGSDRVSEVSFADIAEQPALTALGQSVKYELVDGDASIPGNQILKGYVEVNGVRVEVLQVEISGKLDNAASNDFDYKVTLFEGVHQTNGSSTELPFKVNVVDSDKGAGNNDTTSGTLNISVAEGDKPTLSLTGVTLNEGRFDGAGSNQTADDQQATGTLTITADSDPVVDVRLTLSGQVLDASGKAITHNGETLTWQEVPGSKGHSFQGVTASGTLVLSVTLPNVPGSIAAHSSATLDYQVRVHTNLDHGADDKLNLTLPVQVTDSDGSVITAS</sequence>
<organism evidence="1 2">
    <name type="scientific">Aeromonas molluscorum 848</name>
    <dbReference type="NCBI Taxonomy" id="1268236"/>
    <lineage>
        <taxon>Bacteria</taxon>
        <taxon>Pseudomonadati</taxon>
        <taxon>Pseudomonadota</taxon>
        <taxon>Gammaproteobacteria</taxon>
        <taxon>Aeromonadales</taxon>
        <taxon>Aeromonadaceae</taxon>
        <taxon>Aeromonas</taxon>
    </lineage>
</organism>